<accession>A0A399SYY3</accession>
<dbReference type="AlphaFoldDB" id="A0A399SYY3"/>
<dbReference type="OrthoDB" id="1099889at2"/>
<dbReference type="InterPro" id="IPR029017">
    <property type="entry name" value="Enolase-like_N"/>
</dbReference>
<comment type="similarity">
    <text evidence="1">Belongs to the mandelate racemase/muconate lactonizing enzyme family.</text>
</comment>
<evidence type="ECO:0000256" key="1">
    <source>
        <dbReference type="ARBA" id="ARBA00008031"/>
    </source>
</evidence>
<dbReference type="PANTHER" id="PTHR48080:SF3">
    <property type="entry name" value="ENOLASE SUPERFAMILY MEMBER DDB_G0284701"/>
    <property type="match status" value="1"/>
</dbReference>
<name>A0A399SYY3_9BACT</name>
<dbReference type="Proteomes" id="UP000265926">
    <property type="component" value="Unassembled WGS sequence"/>
</dbReference>
<dbReference type="GO" id="GO:0046872">
    <property type="term" value="F:metal ion binding"/>
    <property type="evidence" value="ECO:0007669"/>
    <property type="project" value="UniProtKB-KW"/>
</dbReference>
<dbReference type="EMBL" id="QWGR01000010">
    <property type="protein sequence ID" value="RIJ46983.1"/>
    <property type="molecule type" value="Genomic_DNA"/>
</dbReference>
<dbReference type="GO" id="GO:0016854">
    <property type="term" value="F:racemase and epimerase activity"/>
    <property type="evidence" value="ECO:0007669"/>
    <property type="project" value="UniProtKB-ARBA"/>
</dbReference>
<evidence type="ECO:0000259" key="3">
    <source>
        <dbReference type="Pfam" id="PF13378"/>
    </source>
</evidence>
<feature type="domain" description="Enolase C-terminal" evidence="3">
    <location>
        <begin position="209"/>
        <end position="385"/>
    </location>
</feature>
<evidence type="ECO:0000313" key="5">
    <source>
        <dbReference type="Proteomes" id="UP000265926"/>
    </source>
</evidence>
<organism evidence="4 5">
    <name type="scientific">Maribellus luteus</name>
    <dbReference type="NCBI Taxonomy" id="2305463"/>
    <lineage>
        <taxon>Bacteria</taxon>
        <taxon>Pseudomonadati</taxon>
        <taxon>Bacteroidota</taxon>
        <taxon>Bacteroidia</taxon>
        <taxon>Marinilabiliales</taxon>
        <taxon>Prolixibacteraceae</taxon>
        <taxon>Maribellus</taxon>
    </lineage>
</organism>
<dbReference type="SUPFAM" id="SSF54826">
    <property type="entry name" value="Enolase N-terminal domain-like"/>
    <property type="match status" value="1"/>
</dbReference>
<proteinExistence type="inferred from homology"/>
<evidence type="ECO:0000313" key="4">
    <source>
        <dbReference type="EMBL" id="RIJ46983.1"/>
    </source>
</evidence>
<evidence type="ECO:0000256" key="2">
    <source>
        <dbReference type="ARBA" id="ARBA00022723"/>
    </source>
</evidence>
<dbReference type="Gene3D" id="3.20.20.120">
    <property type="entry name" value="Enolase-like C-terminal domain"/>
    <property type="match status" value="1"/>
</dbReference>
<reference evidence="4 5" key="1">
    <citation type="submission" date="2018-08" db="EMBL/GenBank/DDBJ databases">
        <title>Pallidiluteibacterium maritimus gen. nov., sp. nov., isolated from coastal sediment.</title>
        <authorList>
            <person name="Zhou L.Y."/>
        </authorList>
    </citation>
    <scope>NUCLEOTIDE SEQUENCE [LARGE SCALE GENOMIC DNA]</scope>
    <source>
        <strain evidence="4 5">XSD2</strain>
    </source>
</reference>
<gene>
    <name evidence="4" type="ORF">D1614_16240</name>
</gene>
<comment type="caution">
    <text evidence="4">The sequence shown here is derived from an EMBL/GenBank/DDBJ whole genome shotgun (WGS) entry which is preliminary data.</text>
</comment>
<dbReference type="PANTHER" id="PTHR48080">
    <property type="entry name" value="D-GALACTONATE DEHYDRATASE-RELATED"/>
    <property type="match status" value="1"/>
</dbReference>
<keyword evidence="2" id="KW-0479">Metal-binding</keyword>
<dbReference type="InterPro" id="IPR036849">
    <property type="entry name" value="Enolase-like_C_sf"/>
</dbReference>
<keyword evidence="5" id="KW-1185">Reference proteome</keyword>
<protein>
    <submittedName>
        <fullName evidence="4">L-alanine-DL-glutamate epimerase</fullName>
    </submittedName>
</protein>
<dbReference type="InterPro" id="IPR029065">
    <property type="entry name" value="Enolase_C-like"/>
</dbReference>
<dbReference type="Pfam" id="PF13378">
    <property type="entry name" value="MR_MLE_C"/>
    <property type="match status" value="1"/>
</dbReference>
<sequence length="459" mass="51658">MERRRFLKDSGMLCLLGMCNIVPGSCSSQSPGKIYIADTASAVEKEPLLQPFGFKGGYLSELWQTAARLSGSGNNKVVGLGTQSVLWSDQKVFLNHSETEGNAMMYAITQRALEILKGQYYTNPVELLESIMDELLAYGKKVTGNPHLRKTFVLNALVAVDNALWLLYAKENGITGFDQMIPAEYRPTFSEKHQKIAAIPLISYGTTPEQLKQTVDEGYFFMKIKIGQPGSQEEMLQKDTERLSALHEMLKDVRTPHTQSGKLPYYFDANGRYETKETFLRFLDHAQKIGAFEQIAIIEEPFPEEHETDVSDIPVRLAADESAHTDVDTEKRIEMGYRAVALKPIAKTLSMTMKIAKAATDRDVPCFCADLTVNPVLVEWNRNIAARLKPFPGLQNLGLLESNGHQNYRNWEKMMGYLPDRNKPWVNVSKGLFTTGEEFFKDGGGIFQPSEHYNELFAN</sequence>
<dbReference type="SUPFAM" id="SSF51604">
    <property type="entry name" value="Enolase C-terminal domain-like"/>
    <property type="match status" value="1"/>
</dbReference>
<dbReference type="InterPro" id="IPR034593">
    <property type="entry name" value="DgoD-like"/>
</dbReference>